<keyword evidence="4" id="KW-0788">Thiol protease</keyword>
<evidence type="ECO:0000259" key="11">
    <source>
        <dbReference type="PROSITE" id="PS50893"/>
    </source>
</evidence>
<evidence type="ECO:0000313" key="15">
    <source>
        <dbReference type="Proteomes" id="UP000198892"/>
    </source>
</evidence>
<proteinExistence type="predicted"/>
<sequence length="685" mass="77950">MRRVPYIEQMTHSECGLACIAMILGFYKHHTTLAELRTDYYASKNGLSFLEIKHIAEDFNLISKIYEIDGSVSMLDDKALFPCILHWDINHFVVLEKIKKRTAIILDPVIGRRKITIEELDKYASGYMMTFEGGEQLPRKKKVGYFNFLFSFVARYKLLFSLLLISSIVFTGITLFVPLVTRWATDRILVPRSSRLLPILGIFVMSLATTRFLLSVIRGYIVTRFQKHLDKALMTHFIEHLLKLPYSFFEDRSKGDLLYRANSNVQIRDILSERIVSTIVDGLLIVGLMIGMLLQSGLLGTIVITCSILILLTLFLTTNITRQFTNQQVSTQTETQSVLSEQFNSMTDIKGLGLEVLAYEEWKQVFNKQIHVFEKTGRWTTWLNAFSSTIQFIMPLLILWIGSYQVIKGSITFGTVLATASMASIYLMPIVSVSSGYMQIIFLSSILQRLYDVLAQTPSEKKTKPSTGSDVIKFDKVSFSYGRMSEPVLKNINLTIREGQKVVIVGASGSGKSTLVKLITGLYQPRDGELYLSSESIGAVLQESKLFNRSILDNITIGFSDYHMEDVMHAAKIACIHQEISALPMKYQTIIAENGNNLSGGQRQRIILARIIFRKPKVLILDEATSALNEQLERKVSYHLKRHFPTQIIISHQETWINQSDYLYKMKEGTLHQKNAYTQSQLNNH</sequence>
<keyword evidence="6" id="KW-0653">Protein transport</keyword>
<dbReference type="PANTHER" id="PTHR24221">
    <property type="entry name" value="ATP-BINDING CASSETTE SUB-FAMILY B"/>
    <property type="match status" value="1"/>
</dbReference>
<dbReference type="Pfam" id="PF00664">
    <property type="entry name" value="ABC_membrane"/>
    <property type="match status" value="1"/>
</dbReference>
<organism evidence="14 15">
    <name type="scientific">Salibacterium halotolerans</name>
    <dbReference type="NCBI Taxonomy" id="1884432"/>
    <lineage>
        <taxon>Bacteria</taxon>
        <taxon>Bacillati</taxon>
        <taxon>Bacillota</taxon>
        <taxon>Bacilli</taxon>
        <taxon>Bacillales</taxon>
        <taxon>Bacillaceae</taxon>
    </lineage>
</organism>
<dbReference type="GO" id="GO:0016887">
    <property type="term" value="F:ATP hydrolysis activity"/>
    <property type="evidence" value="ECO:0007669"/>
    <property type="project" value="InterPro"/>
</dbReference>
<dbReference type="InterPro" id="IPR005074">
    <property type="entry name" value="Peptidase_C39"/>
</dbReference>
<keyword evidence="6" id="KW-0813">Transport</keyword>
<evidence type="ECO:0000256" key="1">
    <source>
        <dbReference type="ARBA" id="ARBA00004651"/>
    </source>
</evidence>
<dbReference type="GO" id="GO:0015031">
    <property type="term" value="P:protein transport"/>
    <property type="evidence" value="ECO:0007669"/>
    <property type="project" value="UniProtKB-KW"/>
</dbReference>
<dbReference type="InterPro" id="IPR003593">
    <property type="entry name" value="AAA+_ATPase"/>
</dbReference>
<dbReference type="Pfam" id="PF00005">
    <property type="entry name" value="ABC_tran"/>
    <property type="match status" value="1"/>
</dbReference>
<feature type="domain" description="ABC transporter" evidence="11">
    <location>
        <begin position="472"/>
        <end position="682"/>
    </location>
</feature>
<dbReference type="SMART" id="SM00382">
    <property type="entry name" value="AAA"/>
    <property type="match status" value="1"/>
</dbReference>
<dbReference type="AlphaFoldDB" id="A0A1I5L8W9"/>
<evidence type="ECO:0000313" key="14">
    <source>
        <dbReference type="EMBL" id="SFO93668.1"/>
    </source>
</evidence>
<feature type="transmembrane region" description="Helical" evidence="10">
    <location>
        <begin position="382"/>
        <end position="403"/>
    </location>
</feature>
<dbReference type="RefSeq" id="WP_093334733.1">
    <property type="nucleotide sequence ID" value="NZ_FOXD01000001.1"/>
</dbReference>
<reference evidence="15" key="1">
    <citation type="submission" date="2016-10" db="EMBL/GenBank/DDBJ databases">
        <authorList>
            <person name="Varghese N."/>
            <person name="Submissions S."/>
        </authorList>
    </citation>
    <scope>NUCLEOTIDE SEQUENCE [LARGE SCALE GENOMIC DNA]</scope>
    <source>
        <strain evidence="15">S7</strain>
    </source>
</reference>
<evidence type="ECO:0000256" key="4">
    <source>
        <dbReference type="ARBA" id="ARBA00022807"/>
    </source>
</evidence>
<dbReference type="InterPro" id="IPR017871">
    <property type="entry name" value="ABC_transporter-like_CS"/>
</dbReference>
<dbReference type="GO" id="GO:0008234">
    <property type="term" value="F:cysteine-type peptidase activity"/>
    <property type="evidence" value="ECO:0007669"/>
    <property type="project" value="UniProtKB-KW"/>
</dbReference>
<evidence type="ECO:0000256" key="7">
    <source>
        <dbReference type="ARBA" id="ARBA00022989"/>
    </source>
</evidence>
<gene>
    <name evidence="14" type="ORF">SAMN05518683_101148</name>
</gene>
<dbReference type="InterPro" id="IPR027417">
    <property type="entry name" value="P-loop_NTPase"/>
</dbReference>
<keyword evidence="9" id="KW-0080">Bacteriocin transport</keyword>
<dbReference type="Gene3D" id="3.90.70.10">
    <property type="entry name" value="Cysteine proteinases"/>
    <property type="match status" value="1"/>
</dbReference>
<dbReference type="InterPro" id="IPR011527">
    <property type="entry name" value="ABC1_TM_dom"/>
</dbReference>
<dbReference type="SUPFAM" id="SSF52540">
    <property type="entry name" value="P-loop containing nucleoside triphosphate hydrolases"/>
    <property type="match status" value="1"/>
</dbReference>
<dbReference type="Gene3D" id="3.40.50.300">
    <property type="entry name" value="P-loop containing nucleotide triphosphate hydrolases"/>
    <property type="match status" value="1"/>
</dbReference>
<keyword evidence="4" id="KW-0378">Hydrolase</keyword>
<evidence type="ECO:0000259" key="13">
    <source>
        <dbReference type="PROSITE" id="PS50990"/>
    </source>
</evidence>
<dbReference type="GO" id="GO:0005886">
    <property type="term" value="C:plasma membrane"/>
    <property type="evidence" value="ECO:0007669"/>
    <property type="project" value="UniProtKB-SubCell"/>
</dbReference>
<dbReference type="STRING" id="1884432.SAMN05518683_101148"/>
<evidence type="ECO:0000256" key="8">
    <source>
        <dbReference type="ARBA" id="ARBA00023136"/>
    </source>
</evidence>
<dbReference type="SUPFAM" id="SSF90123">
    <property type="entry name" value="ABC transporter transmembrane region"/>
    <property type="match status" value="1"/>
</dbReference>
<dbReference type="GO" id="GO:0034040">
    <property type="term" value="F:ATPase-coupled lipid transmembrane transporter activity"/>
    <property type="evidence" value="ECO:0007669"/>
    <property type="project" value="TreeGrafter"/>
</dbReference>
<evidence type="ECO:0000259" key="12">
    <source>
        <dbReference type="PROSITE" id="PS50929"/>
    </source>
</evidence>
<feature type="domain" description="Peptidase C39" evidence="13">
    <location>
        <begin position="9"/>
        <end position="131"/>
    </location>
</feature>
<evidence type="ECO:0000256" key="2">
    <source>
        <dbReference type="ARBA" id="ARBA00022692"/>
    </source>
</evidence>
<dbReference type="InterPro" id="IPR039421">
    <property type="entry name" value="Type_1_exporter"/>
</dbReference>
<dbReference type="PROSITE" id="PS00211">
    <property type="entry name" value="ABC_TRANSPORTER_1"/>
    <property type="match status" value="1"/>
</dbReference>
<keyword evidence="8 10" id="KW-0472">Membrane</keyword>
<keyword evidence="3" id="KW-0547">Nucleotide-binding</keyword>
<dbReference type="PROSITE" id="PS50929">
    <property type="entry name" value="ABC_TM1F"/>
    <property type="match status" value="1"/>
</dbReference>
<dbReference type="GO" id="GO:0006508">
    <property type="term" value="P:proteolysis"/>
    <property type="evidence" value="ECO:0007669"/>
    <property type="project" value="InterPro"/>
</dbReference>
<dbReference type="PROSITE" id="PS50990">
    <property type="entry name" value="PEPTIDASE_C39"/>
    <property type="match status" value="1"/>
</dbReference>
<evidence type="ECO:0000256" key="9">
    <source>
        <dbReference type="ARBA" id="ARBA00043264"/>
    </source>
</evidence>
<feature type="transmembrane region" description="Helical" evidence="10">
    <location>
        <begin position="299"/>
        <end position="317"/>
    </location>
</feature>
<feature type="transmembrane region" description="Helical" evidence="10">
    <location>
        <begin position="199"/>
        <end position="221"/>
    </location>
</feature>
<comment type="subcellular location">
    <subcellularLocation>
        <location evidence="1">Cell membrane</location>
        <topology evidence="1">Multi-pass membrane protein</topology>
    </subcellularLocation>
</comment>
<keyword evidence="7 10" id="KW-1133">Transmembrane helix</keyword>
<feature type="domain" description="ABC transmembrane type-1" evidence="12">
    <location>
        <begin position="162"/>
        <end position="440"/>
    </location>
</feature>
<dbReference type="InterPro" id="IPR033839">
    <property type="entry name" value="Lacticin_481_peptidase"/>
</dbReference>
<dbReference type="CDD" id="cd18555">
    <property type="entry name" value="ABC_6TM_T1SS_like"/>
    <property type="match status" value="1"/>
</dbReference>
<dbReference type="Pfam" id="PF03412">
    <property type="entry name" value="Peptidase_C39"/>
    <property type="match status" value="1"/>
</dbReference>
<keyword evidence="4" id="KW-0645">Protease</keyword>
<dbReference type="GO" id="GO:0005524">
    <property type="term" value="F:ATP binding"/>
    <property type="evidence" value="ECO:0007669"/>
    <property type="project" value="UniProtKB-KW"/>
</dbReference>
<dbReference type="PROSITE" id="PS50893">
    <property type="entry name" value="ABC_TRANSPORTER_2"/>
    <property type="match status" value="1"/>
</dbReference>
<evidence type="ECO:0000256" key="3">
    <source>
        <dbReference type="ARBA" id="ARBA00022741"/>
    </source>
</evidence>
<evidence type="ECO:0000256" key="10">
    <source>
        <dbReference type="SAM" id="Phobius"/>
    </source>
</evidence>
<evidence type="ECO:0000256" key="6">
    <source>
        <dbReference type="ARBA" id="ARBA00022927"/>
    </source>
</evidence>
<feature type="transmembrane region" description="Helical" evidence="10">
    <location>
        <begin position="158"/>
        <end position="179"/>
    </location>
</feature>
<dbReference type="EMBL" id="FOXD01000001">
    <property type="protein sequence ID" value="SFO93668.1"/>
    <property type="molecule type" value="Genomic_DNA"/>
</dbReference>
<dbReference type="CDD" id="cd02425">
    <property type="entry name" value="Peptidase_C39F"/>
    <property type="match status" value="1"/>
</dbReference>
<dbReference type="GO" id="GO:0043213">
    <property type="term" value="P:bacteriocin transport"/>
    <property type="evidence" value="ECO:0007669"/>
    <property type="project" value="UniProtKB-KW"/>
</dbReference>
<dbReference type="GO" id="GO:0140359">
    <property type="term" value="F:ABC-type transporter activity"/>
    <property type="evidence" value="ECO:0007669"/>
    <property type="project" value="InterPro"/>
</dbReference>
<keyword evidence="15" id="KW-1185">Reference proteome</keyword>
<keyword evidence="5" id="KW-0067">ATP-binding</keyword>
<dbReference type="PANTHER" id="PTHR24221:SF654">
    <property type="entry name" value="ATP-BINDING CASSETTE SUB-FAMILY B MEMBER 6"/>
    <property type="match status" value="1"/>
</dbReference>
<evidence type="ECO:0000256" key="5">
    <source>
        <dbReference type="ARBA" id="ARBA00022840"/>
    </source>
</evidence>
<dbReference type="Gene3D" id="1.20.1560.10">
    <property type="entry name" value="ABC transporter type 1, transmembrane domain"/>
    <property type="match status" value="1"/>
</dbReference>
<protein>
    <submittedName>
        <fullName evidence="14">ABC-type bacteriocin/lantibiotic exporter, contains an N-terminal double-glycine peptidase domain</fullName>
    </submittedName>
</protein>
<name>A0A1I5L8W9_9BACI</name>
<feature type="transmembrane region" description="Helical" evidence="10">
    <location>
        <begin position="275"/>
        <end position="293"/>
    </location>
</feature>
<dbReference type="Proteomes" id="UP000198892">
    <property type="component" value="Unassembled WGS sequence"/>
</dbReference>
<dbReference type="OrthoDB" id="9762778at2"/>
<keyword evidence="2 10" id="KW-0812">Transmembrane</keyword>
<dbReference type="InterPro" id="IPR003439">
    <property type="entry name" value="ABC_transporter-like_ATP-bd"/>
</dbReference>
<accession>A0A1I5L8W9</accession>
<dbReference type="InterPro" id="IPR036640">
    <property type="entry name" value="ABC1_TM_sf"/>
</dbReference>